<dbReference type="Pfam" id="PF06742">
    <property type="entry name" value="DUF1214"/>
    <property type="match status" value="1"/>
</dbReference>
<dbReference type="PATRIC" id="fig|1231190.3.peg.4089"/>
<dbReference type="InterPro" id="IPR010621">
    <property type="entry name" value="DUF1214"/>
</dbReference>
<dbReference type="Proteomes" id="UP000007374">
    <property type="component" value="Unassembled WGS sequence"/>
</dbReference>
<evidence type="ECO:0000313" key="2">
    <source>
        <dbReference type="EMBL" id="EKF40625.1"/>
    </source>
</evidence>
<reference evidence="2 3" key="1">
    <citation type="journal article" date="2012" name="J. Bacteriol.">
        <title>Genome Sequence of Nitratireductor indicus Type Strain C115.</title>
        <authorList>
            <person name="Lai Q."/>
            <person name="Li G."/>
            <person name="Yu Z."/>
            <person name="Shao Z."/>
        </authorList>
    </citation>
    <scope>NUCLEOTIDE SEQUENCE [LARGE SCALE GENOMIC DNA]</scope>
    <source>
        <strain evidence="2 3">C115</strain>
    </source>
</reference>
<dbReference type="InterPro" id="IPR037049">
    <property type="entry name" value="DUF1214_C_sf"/>
</dbReference>
<evidence type="ECO:0000259" key="1">
    <source>
        <dbReference type="Pfam" id="PF06742"/>
    </source>
</evidence>
<accession>K2NMI8</accession>
<dbReference type="PIRSF" id="PIRSF009471">
    <property type="entry name" value="UCP009471"/>
    <property type="match status" value="1"/>
</dbReference>
<name>K2NMI8_9HYPH</name>
<dbReference type="eggNOG" id="COG5402">
    <property type="taxonomic scope" value="Bacteria"/>
</dbReference>
<dbReference type="STRING" id="721133.SAMN05216176_103421"/>
<sequence length="194" mass="20738">MLRTVFLVTVVLVIALGAGAGSVWLMLEQTRSVGSVDVGAWTAFPKAGTPEADPYSRARAARLGELSLGQAEGIVFIADQDDAGAPLQRQCSYRIVGNVPPVRFFTLYAADQTRRILPAPGRFRAALHSRELLWSNDEVVEIGVGPHAEPGNWLPVSGSGQMLLILALFDTPVSTGRSVEDIPLPSIEKTGCDV</sequence>
<dbReference type="Gene3D" id="2.60.120.600">
    <property type="entry name" value="Domain of unknown function DUF1214, C-terminal domain"/>
    <property type="match status" value="1"/>
</dbReference>
<proteinExistence type="predicted"/>
<gene>
    <name evidence="2" type="ORF">NA8A_19790</name>
</gene>
<dbReference type="SUPFAM" id="SSF160935">
    <property type="entry name" value="VPA0735-like"/>
    <property type="match status" value="1"/>
</dbReference>
<dbReference type="EMBL" id="AMSI01000016">
    <property type="protein sequence ID" value="EKF40625.1"/>
    <property type="molecule type" value="Genomic_DNA"/>
</dbReference>
<dbReference type="AlphaFoldDB" id="K2NMI8"/>
<dbReference type="InterPro" id="IPR012038">
    <property type="entry name" value="UCP009471"/>
</dbReference>
<organism evidence="2 3">
    <name type="scientific">Nitratireductor indicus C115</name>
    <dbReference type="NCBI Taxonomy" id="1231190"/>
    <lineage>
        <taxon>Bacteria</taxon>
        <taxon>Pseudomonadati</taxon>
        <taxon>Pseudomonadota</taxon>
        <taxon>Alphaproteobacteria</taxon>
        <taxon>Hyphomicrobiales</taxon>
        <taxon>Phyllobacteriaceae</taxon>
        <taxon>Nitratireductor</taxon>
    </lineage>
</organism>
<protein>
    <recommendedName>
        <fullName evidence="1">DUF1214 domain-containing protein</fullName>
    </recommendedName>
</protein>
<keyword evidence="3" id="KW-1185">Reference proteome</keyword>
<dbReference type="RefSeq" id="WP_009452171.1">
    <property type="nucleotide sequence ID" value="NZ_AMSI01000016.1"/>
</dbReference>
<evidence type="ECO:0000313" key="3">
    <source>
        <dbReference type="Proteomes" id="UP000007374"/>
    </source>
</evidence>
<feature type="domain" description="DUF1214" evidence="1">
    <location>
        <begin position="72"/>
        <end position="171"/>
    </location>
</feature>
<comment type="caution">
    <text evidence="2">The sequence shown here is derived from an EMBL/GenBank/DDBJ whole genome shotgun (WGS) entry which is preliminary data.</text>
</comment>
<dbReference type="OrthoDB" id="7837485at2"/>